<keyword evidence="2" id="KW-1185">Reference proteome</keyword>
<evidence type="ECO:0008006" key="3">
    <source>
        <dbReference type="Google" id="ProtNLM"/>
    </source>
</evidence>
<proteinExistence type="predicted"/>
<evidence type="ECO:0000313" key="2">
    <source>
        <dbReference type="Proteomes" id="UP001148838"/>
    </source>
</evidence>
<gene>
    <name evidence="1" type="ORF">ANN_14201</name>
</gene>
<dbReference type="InterPro" id="IPR036397">
    <property type="entry name" value="RNaseH_sf"/>
</dbReference>
<reference evidence="1 2" key="1">
    <citation type="journal article" date="2022" name="Allergy">
        <title>Genome assembly and annotation of Periplaneta americana reveal a comprehensive cockroach allergen profile.</title>
        <authorList>
            <person name="Wang L."/>
            <person name="Xiong Q."/>
            <person name="Saelim N."/>
            <person name="Wang L."/>
            <person name="Nong W."/>
            <person name="Wan A.T."/>
            <person name="Shi M."/>
            <person name="Liu X."/>
            <person name="Cao Q."/>
            <person name="Hui J.H.L."/>
            <person name="Sookrung N."/>
            <person name="Leung T.F."/>
            <person name="Tungtrongchitr A."/>
            <person name="Tsui S.K.W."/>
        </authorList>
    </citation>
    <scope>NUCLEOTIDE SEQUENCE [LARGE SCALE GENOMIC DNA]</scope>
    <source>
        <strain evidence="1">PWHHKU_190912</strain>
    </source>
</reference>
<evidence type="ECO:0000313" key="1">
    <source>
        <dbReference type="EMBL" id="KAJ4438262.1"/>
    </source>
</evidence>
<dbReference type="Gene3D" id="3.30.420.10">
    <property type="entry name" value="Ribonuclease H-like superfamily/Ribonuclease H"/>
    <property type="match status" value="1"/>
</dbReference>
<protein>
    <recommendedName>
        <fullName evidence="3">DUF4817 domain-containing protein</fullName>
    </recommendedName>
</protein>
<dbReference type="Proteomes" id="UP001148838">
    <property type="component" value="Unassembled WGS sequence"/>
</dbReference>
<comment type="caution">
    <text evidence="1">The sequence shown here is derived from an EMBL/GenBank/DDBJ whole genome shotgun (WGS) entry which is preliminary data.</text>
</comment>
<dbReference type="EMBL" id="JAJSOF020000019">
    <property type="protein sequence ID" value="KAJ4438262.1"/>
    <property type="molecule type" value="Genomic_DNA"/>
</dbReference>
<name>A0ABQ8SX54_PERAM</name>
<sequence length="267" mass="31093">MFKLKGRSYARIVDEFRRNYPDVPVSDNSTITRLIARFKECGSALLDNDERDCWFQQDSATCLTSNETMQFLREFLVTLSFLKDYGPHIAPIQRLQISSRGLFNDAVPATRLFSADEIGDSEVRPRIRHGLPGIQLTVGKNLGKNPTSMQNHHHLSRNQIEIAVRLRQRRELKFDRTELMSTTQKSLHQSRRAPFATAGHLEQDLQIGTGQIKQYKQTLERRFDLYRQSRHLALTPAHRRERSAWARQRIEEGAVWENVLFIEEFSQ</sequence>
<organism evidence="1 2">
    <name type="scientific">Periplaneta americana</name>
    <name type="common">American cockroach</name>
    <name type="synonym">Blatta americana</name>
    <dbReference type="NCBI Taxonomy" id="6978"/>
    <lineage>
        <taxon>Eukaryota</taxon>
        <taxon>Metazoa</taxon>
        <taxon>Ecdysozoa</taxon>
        <taxon>Arthropoda</taxon>
        <taxon>Hexapoda</taxon>
        <taxon>Insecta</taxon>
        <taxon>Pterygota</taxon>
        <taxon>Neoptera</taxon>
        <taxon>Polyneoptera</taxon>
        <taxon>Dictyoptera</taxon>
        <taxon>Blattodea</taxon>
        <taxon>Blattoidea</taxon>
        <taxon>Blattidae</taxon>
        <taxon>Blattinae</taxon>
        <taxon>Periplaneta</taxon>
    </lineage>
</organism>
<accession>A0ABQ8SX54</accession>